<evidence type="ECO:0000256" key="4">
    <source>
        <dbReference type="ARBA" id="ARBA00022801"/>
    </source>
</evidence>
<dbReference type="InterPro" id="IPR001932">
    <property type="entry name" value="PPM-type_phosphatase-like_dom"/>
</dbReference>
<dbReference type="STRING" id="7234.B4H1G0"/>
<comment type="cofactor">
    <cofactor evidence="1 10">
        <name>Mn(2+)</name>
        <dbReference type="ChEBI" id="CHEBI:29035"/>
    </cofactor>
</comment>
<evidence type="ECO:0000256" key="9">
    <source>
        <dbReference type="ARBA" id="ARBA00048336"/>
    </source>
</evidence>
<dbReference type="PhylomeDB" id="B4H1G0"/>
<keyword evidence="13" id="KW-1185">Reference proteome</keyword>
<keyword evidence="4 10" id="KW-0378">Hydrolase</keyword>
<evidence type="ECO:0000259" key="11">
    <source>
        <dbReference type="PROSITE" id="PS51746"/>
    </source>
</evidence>
<dbReference type="Proteomes" id="UP000008744">
    <property type="component" value="Unassembled WGS sequence"/>
</dbReference>
<evidence type="ECO:0000256" key="3">
    <source>
        <dbReference type="ARBA" id="ARBA00006702"/>
    </source>
</evidence>
<organism evidence="13">
    <name type="scientific">Drosophila persimilis</name>
    <name type="common">Fruit fly</name>
    <dbReference type="NCBI Taxonomy" id="7234"/>
    <lineage>
        <taxon>Eukaryota</taxon>
        <taxon>Metazoa</taxon>
        <taxon>Ecdysozoa</taxon>
        <taxon>Arthropoda</taxon>
        <taxon>Hexapoda</taxon>
        <taxon>Insecta</taxon>
        <taxon>Pterygota</taxon>
        <taxon>Neoptera</taxon>
        <taxon>Endopterygota</taxon>
        <taxon>Diptera</taxon>
        <taxon>Brachycera</taxon>
        <taxon>Muscomorpha</taxon>
        <taxon>Ephydroidea</taxon>
        <taxon>Drosophilidae</taxon>
        <taxon>Drosophila</taxon>
        <taxon>Sophophora</taxon>
    </lineage>
</organism>
<dbReference type="GO" id="GO:0046872">
    <property type="term" value="F:metal ion binding"/>
    <property type="evidence" value="ECO:0007669"/>
    <property type="project" value="UniProtKB-UniRule"/>
</dbReference>
<dbReference type="InterPro" id="IPR036457">
    <property type="entry name" value="PPM-type-like_dom_sf"/>
</dbReference>
<evidence type="ECO:0000256" key="8">
    <source>
        <dbReference type="ARBA" id="ARBA00047761"/>
    </source>
</evidence>
<sequence length="211" mass="23396">MHSLHWTSRMISRALRSSFSTLLESATGAAASKGGEGALKSASPRPHFVSVVCGFAKDNLRHKYKPGKYGEDSWFKASTEQADVMGVADGVGGWRSYGIDPGEFSSFLMRTCERLVQCSHFNPQRPVNLLAYSYCELMEQKKPILGSSTACVLILNRETKTVHTANIGDSGFMVVRQGEVVHKSEEQQHYFNTPFQLSLPPPGPWPERAER</sequence>
<evidence type="ECO:0000256" key="1">
    <source>
        <dbReference type="ARBA" id="ARBA00001936"/>
    </source>
</evidence>
<keyword evidence="5 10" id="KW-0460">Magnesium</keyword>
<reference evidence="12 13" key="1">
    <citation type="journal article" date="2007" name="Nature">
        <title>Evolution of genes and genomes on the Drosophila phylogeny.</title>
        <authorList>
            <consortium name="Drosophila 12 Genomes Consortium"/>
            <person name="Clark A.G."/>
            <person name="Eisen M.B."/>
            <person name="Smith D.R."/>
            <person name="Bergman C.M."/>
            <person name="Oliver B."/>
            <person name="Markow T.A."/>
            <person name="Kaufman T.C."/>
            <person name="Kellis M."/>
            <person name="Gelbart W."/>
            <person name="Iyer V.N."/>
            <person name="Pollard D.A."/>
            <person name="Sackton T.B."/>
            <person name="Larracuente A.M."/>
            <person name="Singh N.D."/>
            <person name="Abad J.P."/>
            <person name="Abt D.N."/>
            <person name="Adryan B."/>
            <person name="Aguade M."/>
            <person name="Akashi H."/>
            <person name="Anderson W.W."/>
            <person name="Aquadro C.F."/>
            <person name="Ardell D.H."/>
            <person name="Arguello R."/>
            <person name="Artieri C.G."/>
            <person name="Barbash D.A."/>
            <person name="Barker D."/>
            <person name="Barsanti P."/>
            <person name="Batterham P."/>
            <person name="Batzoglou S."/>
            <person name="Begun D."/>
            <person name="Bhutkar A."/>
            <person name="Blanco E."/>
            <person name="Bosak S.A."/>
            <person name="Bradley R.K."/>
            <person name="Brand A.D."/>
            <person name="Brent M.R."/>
            <person name="Brooks A.N."/>
            <person name="Brown R.H."/>
            <person name="Butlin R.K."/>
            <person name="Caggese C."/>
            <person name="Calvi B.R."/>
            <person name="Bernardo de Carvalho A."/>
            <person name="Caspi A."/>
            <person name="Castrezana S."/>
            <person name="Celniker S.E."/>
            <person name="Chang J.L."/>
            <person name="Chapple C."/>
            <person name="Chatterji S."/>
            <person name="Chinwalla A."/>
            <person name="Civetta A."/>
            <person name="Clifton S.W."/>
            <person name="Comeron J.M."/>
            <person name="Costello J.C."/>
            <person name="Coyne J.A."/>
            <person name="Daub J."/>
            <person name="David R.G."/>
            <person name="Delcher A.L."/>
            <person name="Delehaunty K."/>
            <person name="Do C.B."/>
            <person name="Ebling H."/>
            <person name="Edwards K."/>
            <person name="Eickbush T."/>
            <person name="Evans J.D."/>
            <person name="Filipski A."/>
            <person name="Findeiss S."/>
            <person name="Freyhult E."/>
            <person name="Fulton L."/>
            <person name="Fulton R."/>
            <person name="Garcia A.C."/>
            <person name="Gardiner A."/>
            <person name="Garfield D.A."/>
            <person name="Garvin B.E."/>
            <person name="Gibson G."/>
            <person name="Gilbert D."/>
            <person name="Gnerre S."/>
            <person name="Godfrey J."/>
            <person name="Good R."/>
            <person name="Gotea V."/>
            <person name="Gravely B."/>
            <person name="Greenberg A.J."/>
            <person name="Griffiths-Jones S."/>
            <person name="Gross S."/>
            <person name="Guigo R."/>
            <person name="Gustafson E.A."/>
            <person name="Haerty W."/>
            <person name="Hahn M.W."/>
            <person name="Halligan D.L."/>
            <person name="Halpern A.L."/>
            <person name="Halter G.M."/>
            <person name="Han M.V."/>
            <person name="Heger A."/>
            <person name="Hillier L."/>
            <person name="Hinrichs A.S."/>
            <person name="Holmes I."/>
            <person name="Hoskins R.A."/>
            <person name="Hubisz M.J."/>
            <person name="Hultmark D."/>
            <person name="Huntley M.A."/>
            <person name="Jaffe D.B."/>
            <person name="Jagadeeshan S."/>
            <person name="Jeck W.R."/>
            <person name="Johnson J."/>
            <person name="Jones C.D."/>
            <person name="Jordan W.C."/>
            <person name="Karpen G.H."/>
            <person name="Kataoka E."/>
            <person name="Keightley P.D."/>
            <person name="Kheradpour P."/>
            <person name="Kirkness E.F."/>
            <person name="Koerich L.B."/>
            <person name="Kristiansen K."/>
            <person name="Kudrna D."/>
            <person name="Kulathinal R.J."/>
            <person name="Kumar S."/>
            <person name="Kwok R."/>
            <person name="Lander E."/>
            <person name="Langley C.H."/>
            <person name="Lapoint R."/>
            <person name="Lazzaro B.P."/>
            <person name="Lee S.J."/>
            <person name="Levesque L."/>
            <person name="Li R."/>
            <person name="Lin C.F."/>
            <person name="Lin M.F."/>
            <person name="Lindblad-Toh K."/>
            <person name="Llopart A."/>
            <person name="Long M."/>
            <person name="Low L."/>
            <person name="Lozovsky E."/>
            <person name="Lu J."/>
            <person name="Luo M."/>
            <person name="Machado C.A."/>
            <person name="Makalowski W."/>
            <person name="Marzo M."/>
            <person name="Matsuda M."/>
            <person name="Matzkin L."/>
            <person name="McAllister B."/>
            <person name="McBride C.S."/>
            <person name="McKernan B."/>
            <person name="McKernan K."/>
            <person name="Mendez-Lago M."/>
            <person name="Minx P."/>
            <person name="Mollenhauer M.U."/>
            <person name="Montooth K."/>
            <person name="Mount S.M."/>
            <person name="Mu X."/>
            <person name="Myers E."/>
            <person name="Negre B."/>
            <person name="Newfeld S."/>
            <person name="Nielsen R."/>
            <person name="Noor M.A."/>
            <person name="O'Grady P."/>
            <person name="Pachter L."/>
            <person name="Papaceit M."/>
            <person name="Parisi M.J."/>
            <person name="Parisi M."/>
            <person name="Parts L."/>
            <person name="Pedersen J.S."/>
            <person name="Pesole G."/>
            <person name="Phillippy A.M."/>
            <person name="Ponting C.P."/>
            <person name="Pop M."/>
            <person name="Porcelli D."/>
            <person name="Powell J.R."/>
            <person name="Prohaska S."/>
            <person name="Pruitt K."/>
            <person name="Puig M."/>
            <person name="Quesneville H."/>
            <person name="Ram K.R."/>
            <person name="Rand D."/>
            <person name="Rasmussen M.D."/>
            <person name="Reed L.K."/>
            <person name="Reenan R."/>
            <person name="Reily A."/>
            <person name="Remington K.A."/>
            <person name="Rieger T.T."/>
            <person name="Ritchie M.G."/>
            <person name="Robin C."/>
            <person name="Rogers Y.H."/>
            <person name="Rohde C."/>
            <person name="Rozas J."/>
            <person name="Rubenfield M.J."/>
            <person name="Ruiz A."/>
            <person name="Russo S."/>
            <person name="Salzberg S.L."/>
            <person name="Sanchez-Gracia A."/>
            <person name="Saranga D.J."/>
            <person name="Sato H."/>
            <person name="Schaeffer S.W."/>
            <person name="Schatz M.C."/>
            <person name="Schlenke T."/>
            <person name="Schwartz R."/>
            <person name="Segarra C."/>
            <person name="Singh R.S."/>
            <person name="Sirot L."/>
            <person name="Sirota M."/>
            <person name="Sisneros N.B."/>
            <person name="Smith C.D."/>
            <person name="Smith T.F."/>
            <person name="Spieth J."/>
            <person name="Stage D.E."/>
            <person name="Stark A."/>
            <person name="Stephan W."/>
            <person name="Strausberg R.L."/>
            <person name="Strempel S."/>
            <person name="Sturgill D."/>
            <person name="Sutton G."/>
            <person name="Sutton G.G."/>
            <person name="Tao W."/>
            <person name="Teichmann S."/>
            <person name="Tobari Y.N."/>
            <person name="Tomimura Y."/>
            <person name="Tsolas J.M."/>
            <person name="Valente V.L."/>
            <person name="Venter E."/>
            <person name="Venter J.C."/>
            <person name="Vicario S."/>
            <person name="Vieira F.G."/>
            <person name="Vilella A.J."/>
            <person name="Villasante A."/>
            <person name="Walenz B."/>
            <person name="Wang J."/>
            <person name="Wasserman M."/>
            <person name="Watts T."/>
            <person name="Wilson D."/>
            <person name="Wilson R.K."/>
            <person name="Wing R.A."/>
            <person name="Wolfner M.F."/>
            <person name="Wong A."/>
            <person name="Wong G.K."/>
            <person name="Wu C.I."/>
            <person name="Wu G."/>
            <person name="Yamamoto D."/>
            <person name="Yang H.P."/>
            <person name="Yang S.P."/>
            <person name="Yorke J.A."/>
            <person name="Yoshida K."/>
            <person name="Zdobnov E."/>
            <person name="Zhang P."/>
            <person name="Zhang Y."/>
            <person name="Zimin A.V."/>
            <person name="Baldwin J."/>
            <person name="Abdouelleil A."/>
            <person name="Abdulkadir J."/>
            <person name="Abebe A."/>
            <person name="Abera B."/>
            <person name="Abreu J."/>
            <person name="Acer S.C."/>
            <person name="Aftuck L."/>
            <person name="Alexander A."/>
            <person name="An P."/>
            <person name="Anderson E."/>
            <person name="Anderson S."/>
            <person name="Arachi H."/>
            <person name="Azer M."/>
            <person name="Bachantsang P."/>
            <person name="Barry A."/>
            <person name="Bayul T."/>
            <person name="Berlin A."/>
            <person name="Bessette D."/>
            <person name="Bloom T."/>
            <person name="Blye J."/>
            <person name="Boguslavskiy L."/>
            <person name="Bonnet C."/>
            <person name="Boukhgalter B."/>
            <person name="Bourzgui I."/>
            <person name="Brown A."/>
            <person name="Cahill P."/>
            <person name="Channer S."/>
            <person name="Cheshatsang Y."/>
            <person name="Chuda L."/>
            <person name="Citroen M."/>
            <person name="Collymore A."/>
            <person name="Cooke P."/>
            <person name="Costello M."/>
            <person name="D'Aco K."/>
            <person name="Daza R."/>
            <person name="De Haan G."/>
            <person name="DeGray S."/>
            <person name="DeMaso C."/>
            <person name="Dhargay N."/>
            <person name="Dooley K."/>
            <person name="Dooley E."/>
            <person name="Doricent M."/>
            <person name="Dorje P."/>
            <person name="Dorjee K."/>
            <person name="Dupes A."/>
            <person name="Elong R."/>
            <person name="Falk J."/>
            <person name="Farina A."/>
            <person name="Faro S."/>
            <person name="Ferguson D."/>
            <person name="Fisher S."/>
            <person name="Foley C.D."/>
            <person name="Franke A."/>
            <person name="Friedrich D."/>
            <person name="Gadbois L."/>
            <person name="Gearin G."/>
            <person name="Gearin C.R."/>
            <person name="Giannoukos G."/>
            <person name="Goode T."/>
            <person name="Graham J."/>
            <person name="Grandbois E."/>
            <person name="Grewal S."/>
            <person name="Gyaltsen K."/>
            <person name="Hafez N."/>
            <person name="Hagos B."/>
            <person name="Hall J."/>
            <person name="Henson C."/>
            <person name="Hollinger A."/>
            <person name="Honan T."/>
            <person name="Huard M.D."/>
            <person name="Hughes L."/>
            <person name="Hurhula B."/>
            <person name="Husby M.E."/>
            <person name="Kamat A."/>
            <person name="Kanga B."/>
            <person name="Kashin S."/>
            <person name="Khazanovich D."/>
            <person name="Kisner P."/>
            <person name="Lance K."/>
            <person name="Lara M."/>
            <person name="Lee W."/>
            <person name="Lennon N."/>
            <person name="Letendre F."/>
            <person name="LeVine R."/>
            <person name="Lipovsky A."/>
            <person name="Liu X."/>
            <person name="Liu J."/>
            <person name="Liu S."/>
            <person name="Lokyitsang T."/>
            <person name="Lokyitsang Y."/>
            <person name="Lubonja R."/>
            <person name="Lui A."/>
            <person name="MacDonald P."/>
            <person name="Magnisalis V."/>
            <person name="Maru K."/>
            <person name="Matthews C."/>
            <person name="McCusker W."/>
            <person name="McDonough S."/>
            <person name="Mehta T."/>
            <person name="Meldrim J."/>
            <person name="Meneus L."/>
            <person name="Mihai O."/>
            <person name="Mihalev A."/>
            <person name="Mihova T."/>
            <person name="Mittelman R."/>
            <person name="Mlenga V."/>
            <person name="Montmayeur A."/>
            <person name="Mulrain L."/>
            <person name="Navidi A."/>
            <person name="Naylor J."/>
            <person name="Negash T."/>
            <person name="Nguyen T."/>
            <person name="Nguyen N."/>
            <person name="Nicol R."/>
            <person name="Norbu C."/>
            <person name="Norbu N."/>
            <person name="Novod N."/>
            <person name="O'Neill B."/>
            <person name="Osman S."/>
            <person name="Markiewicz E."/>
            <person name="Oyono O.L."/>
            <person name="Patti C."/>
            <person name="Phunkhang P."/>
            <person name="Pierre F."/>
            <person name="Priest M."/>
            <person name="Raghuraman S."/>
            <person name="Rege F."/>
            <person name="Reyes R."/>
            <person name="Rise C."/>
            <person name="Rogov P."/>
            <person name="Ross K."/>
            <person name="Ryan E."/>
            <person name="Settipalli S."/>
            <person name="Shea T."/>
            <person name="Sherpa N."/>
            <person name="Shi L."/>
            <person name="Shih D."/>
            <person name="Sparrow T."/>
            <person name="Spaulding J."/>
            <person name="Stalker J."/>
            <person name="Stange-Thomann N."/>
            <person name="Stavropoulos S."/>
            <person name="Stone C."/>
            <person name="Strader C."/>
            <person name="Tesfaye S."/>
            <person name="Thomson T."/>
            <person name="Thoulutsang Y."/>
            <person name="Thoulutsang D."/>
            <person name="Topham K."/>
            <person name="Topping I."/>
            <person name="Tsamla T."/>
            <person name="Vassiliev H."/>
            <person name="Vo A."/>
            <person name="Wangchuk T."/>
            <person name="Wangdi T."/>
            <person name="Weiand M."/>
            <person name="Wilkinson J."/>
            <person name="Wilson A."/>
            <person name="Yadav S."/>
            <person name="Young G."/>
            <person name="Yu Q."/>
            <person name="Zembek L."/>
            <person name="Zhong D."/>
            <person name="Zimmer A."/>
            <person name="Zwirko Z."/>
            <person name="Jaffe D.B."/>
            <person name="Alvarez P."/>
            <person name="Brockman W."/>
            <person name="Butler J."/>
            <person name="Chin C."/>
            <person name="Gnerre S."/>
            <person name="Grabherr M."/>
            <person name="Kleber M."/>
            <person name="Mauceli E."/>
            <person name="MacCallum I."/>
        </authorList>
    </citation>
    <scope>NUCLEOTIDE SEQUENCE [LARGE SCALE GENOMIC DNA]</scope>
    <source>
        <strain evidence="13">MSH-3 / Tucson 14011-0111.49</strain>
    </source>
</reference>
<evidence type="ECO:0000313" key="13">
    <source>
        <dbReference type="Proteomes" id="UP000008744"/>
    </source>
</evidence>
<dbReference type="eggNOG" id="KOG1379">
    <property type="taxonomic scope" value="Eukaryota"/>
</dbReference>
<protein>
    <recommendedName>
        <fullName evidence="10">Protein phosphatase</fullName>
        <ecNumber evidence="10">3.1.3.16</ecNumber>
    </recommendedName>
</protein>
<comment type="catalytic activity">
    <reaction evidence="9 10">
        <text>O-phospho-L-threonyl-[protein] + H2O = L-threonyl-[protein] + phosphate</text>
        <dbReference type="Rhea" id="RHEA:47004"/>
        <dbReference type="Rhea" id="RHEA-COMP:11060"/>
        <dbReference type="Rhea" id="RHEA-COMP:11605"/>
        <dbReference type="ChEBI" id="CHEBI:15377"/>
        <dbReference type="ChEBI" id="CHEBI:30013"/>
        <dbReference type="ChEBI" id="CHEBI:43474"/>
        <dbReference type="ChEBI" id="CHEBI:61977"/>
        <dbReference type="EC" id="3.1.3.16"/>
    </reaction>
</comment>
<dbReference type="SUPFAM" id="SSF81606">
    <property type="entry name" value="PP2C-like"/>
    <property type="match status" value="1"/>
</dbReference>
<accession>B4H1G0</accession>
<dbReference type="PANTHER" id="PTHR12320">
    <property type="entry name" value="PROTEIN PHOSPHATASE 2C"/>
    <property type="match status" value="1"/>
</dbReference>
<evidence type="ECO:0000313" key="12">
    <source>
        <dbReference type="EMBL" id="EDW30137.1"/>
    </source>
</evidence>
<evidence type="ECO:0000256" key="10">
    <source>
        <dbReference type="RuleBase" id="RU366020"/>
    </source>
</evidence>
<evidence type="ECO:0000256" key="5">
    <source>
        <dbReference type="ARBA" id="ARBA00022842"/>
    </source>
</evidence>
<comment type="similarity">
    <text evidence="3 10">Belongs to the PP2C family.</text>
</comment>
<dbReference type="PROSITE" id="PS51746">
    <property type="entry name" value="PPM_2"/>
    <property type="match status" value="1"/>
</dbReference>
<keyword evidence="7 10" id="KW-0464">Manganese</keyword>
<dbReference type="EC" id="3.1.3.16" evidence="10"/>
<feature type="domain" description="PPM-type phosphatase" evidence="11">
    <location>
        <begin position="52"/>
        <end position="211"/>
    </location>
</feature>
<dbReference type="HOGENOM" id="CLU_029404_3_0_1"/>
<dbReference type="PANTHER" id="PTHR12320:SF1">
    <property type="entry name" value="PROTEIN PHOSPHATASE PTC7 HOMOLOG"/>
    <property type="match status" value="1"/>
</dbReference>
<comment type="cofactor">
    <cofactor evidence="2 10">
        <name>Mg(2+)</name>
        <dbReference type="ChEBI" id="CHEBI:18420"/>
    </cofactor>
</comment>
<dbReference type="KEGG" id="dpe:6599599"/>
<dbReference type="EMBL" id="CH479202">
    <property type="protein sequence ID" value="EDW30137.1"/>
    <property type="molecule type" value="Genomic_DNA"/>
</dbReference>
<proteinExistence type="inferred from homology"/>
<keyword evidence="10" id="KW-0479">Metal-binding</keyword>
<dbReference type="GO" id="GO:0005739">
    <property type="term" value="C:mitochondrion"/>
    <property type="evidence" value="ECO:0007669"/>
    <property type="project" value="TreeGrafter"/>
</dbReference>
<dbReference type="GO" id="GO:0004722">
    <property type="term" value="F:protein serine/threonine phosphatase activity"/>
    <property type="evidence" value="ECO:0007669"/>
    <property type="project" value="UniProtKB-EC"/>
</dbReference>
<evidence type="ECO:0000256" key="2">
    <source>
        <dbReference type="ARBA" id="ARBA00001946"/>
    </source>
</evidence>
<keyword evidence="6 10" id="KW-0904">Protein phosphatase</keyword>
<evidence type="ECO:0000256" key="6">
    <source>
        <dbReference type="ARBA" id="ARBA00022912"/>
    </source>
</evidence>
<dbReference type="GO" id="GO:1904775">
    <property type="term" value="P:positive regulation of ubiquinone biosynthetic process"/>
    <property type="evidence" value="ECO:0007669"/>
    <property type="project" value="EnsemblMetazoa"/>
</dbReference>
<dbReference type="OrthoDB" id="60843at2759"/>
<dbReference type="AlphaFoldDB" id="B4H1G0"/>
<dbReference type="Gene3D" id="3.60.40.10">
    <property type="entry name" value="PPM-type phosphatase domain"/>
    <property type="match status" value="1"/>
</dbReference>
<dbReference type="SMR" id="B4H1G0"/>
<evidence type="ECO:0000256" key="7">
    <source>
        <dbReference type="ARBA" id="ARBA00023211"/>
    </source>
</evidence>
<gene>
    <name evidence="12" type="primary">Dper\GL22485</name>
    <name evidence="12" type="ORF">Dper_GL22485</name>
</gene>
<name>B4H1G0_DROPE</name>
<dbReference type="InterPro" id="IPR039123">
    <property type="entry name" value="PPTC7"/>
</dbReference>
<comment type="catalytic activity">
    <reaction evidence="8 10">
        <text>O-phospho-L-seryl-[protein] + H2O = L-seryl-[protein] + phosphate</text>
        <dbReference type="Rhea" id="RHEA:20629"/>
        <dbReference type="Rhea" id="RHEA-COMP:9863"/>
        <dbReference type="Rhea" id="RHEA-COMP:11604"/>
        <dbReference type="ChEBI" id="CHEBI:15377"/>
        <dbReference type="ChEBI" id="CHEBI:29999"/>
        <dbReference type="ChEBI" id="CHEBI:43474"/>
        <dbReference type="ChEBI" id="CHEBI:83421"/>
        <dbReference type="EC" id="3.1.3.16"/>
    </reaction>
</comment>